<proteinExistence type="predicted"/>
<organism evidence="1 2">
    <name type="scientific">Candidatus Nomurabacteria bacterium RIFCSPLOWO2_12_FULL_37_8</name>
    <dbReference type="NCBI Taxonomy" id="1801793"/>
    <lineage>
        <taxon>Bacteria</taxon>
        <taxon>Candidatus Nomuraibacteriota</taxon>
    </lineage>
</organism>
<protein>
    <submittedName>
        <fullName evidence="1">Uncharacterized protein</fullName>
    </submittedName>
</protein>
<dbReference type="AlphaFoldDB" id="A0A1F6Y4P3"/>
<comment type="caution">
    <text evidence="1">The sequence shown here is derived from an EMBL/GenBank/DDBJ whole genome shotgun (WGS) entry which is preliminary data.</text>
</comment>
<evidence type="ECO:0000313" key="1">
    <source>
        <dbReference type="EMBL" id="OGJ01295.1"/>
    </source>
</evidence>
<accession>A0A1F6Y4P3</accession>
<dbReference type="Proteomes" id="UP000178661">
    <property type="component" value="Unassembled WGS sequence"/>
</dbReference>
<name>A0A1F6Y4P3_9BACT</name>
<dbReference type="EMBL" id="MFVR01000024">
    <property type="protein sequence ID" value="OGJ01295.1"/>
    <property type="molecule type" value="Genomic_DNA"/>
</dbReference>
<evidence type="ECO:0000313" key="2">
    <source>
        <dbReference type="Proteomes" id="UP000178661"/>
    </source>
</evidence>
<sequence>MPRSGKNIDFSAVGTDNPTWTVPNEGYNNIIYGSLTLDSGMTVAGSNGRVFQGRGAFTLTNAGVTYARAITVQMVGGTLTLLDAYDSASTIIFSNGTFDANDFNVTGSGISISGSATKVVTMGSGTWTATSVSTAWGWSTSGTTLNEETSTIVISNTTATAKTFAGAGETYNNLTITGDNVTITGNNTFNVMALNNPDLTTGVIIGTGSTQTITNLTTTAAATDVVVLSGVAGGGTETLTSSTSQICVDYLTITNLTAAGTAAWYAGANSTDGTGNGGWLFEACPSGDPNSASRQSGVPNEKVRGGFKVRGGVKFR</sequence>
<gene>
    <name evidence="1" type="ORF">A3G98_01570</name>
</gene>
<reference evidence="1 2" key="1">
    <citation type="journal article" date="2016" name="Nat. Commun.">
        <title>Thousands of microbial genomes shed light on interconnected biogeochemical processes in an aquifer system.</title>
        <authorList>
            <person name="Anantharaman K."/>
            <person name="Brown C.T."/>
            <person name="Hug L.A."/>
            <person name="Sharon I."/>
            <person name="Castelle C.J."/>
            <person name="Probst A.J."/>
            <person name="Thomas B.C."/>
            <person name="Singh A."/>
            <person name="Wilkins M.J."/>
            <person name="Karaoz U."/>
            <person name="Brodie E.L."/>
            <person name="Williams K.H."/>
            <person name="Hubbard S.S."/>
            <person name="Banfield J.F."/>
        </authorList>
    </citation>
    <scope>NUCLEOTIDE SEQUENCE [LARGE SCALE GENOMIC DNA]</scope>
</reference>